<dbReference type="STRING" id="1088818.A0A2I0ANY1"/>
<dbReference type="Proteomes" id="UP000236161">
    <property type="component" value="Unassembled WGS sequence"/>
</dbReference>
<dbReference type="EMBL" id="KZ451969">
    <property type="protein sequence ID" value="PKA57176.1"/>
    <property type="molecule type" value="Genomic_DNA"/>
</dbReference>
<evidence type="ECO:0000313" key="3">
    <source>
        <dbReference type="Proteomes" id="UP000236161"/>
    </source>
</evidence>
<name>A0A2I0ANY1_9ASPA</name>
<dbReference type="Gene3D" id="3.10.450.50">
    <property type="match status" value="1"/>
</dbReference>
<sequence>MISSSSSSSVVFLGHRSLFRRGLVRVNPSQVSRDSEVSTPAPLRVPAASEVVRDFYDGINRRDLGSVDRLIGEECVYEDLIFSKPFVGRKAVLEFFKKFTESISSELQFVIDDISSDDTSAIGVMWHLEWRGRSFPFSKGCSFYRLEVSHGTRKIV</sequence>
<protein>
    <recommendedName>
        <fullName evidence="1">SnoaL-like domain-containing protein</fullName>
    </recommendedName>
</protein>
<evidence type="ECO:0000259" key="1">
    <source>
        <dbReference type="Pfam" id="PF12680"/>
    </source>
</evidence>
<dbReference type="AlphaFoldDB" id="A0A2I0ANY1"/>
<feature type="domain" description="SnoaL-like" evidence="1">
    <location>
        <begin position="52"/>
        <end position="147"/>
    </location>
</feature>
<proteinExistence type="predicted"/>
<keyword evidence="3" id="KW-1185">Reference proteome</keyword>
<organism evidence="2 3">
    <name type="scientific">Apostasia shenzhenica</name>
    <dbReference type="NCBI Taxonomy" id="1088818"/>
    <lineage>
        <taxon>Eukaryota</taxon>
        <taxon>Viridiplantae</taxon>
        <taxon>Streptophyta</taxon>
        <taxon>Embryophyta</taxon>
        <taxon>Tracheophyta</taxon>
        <taxon>Spermatophyta</taxon>
        <taxon>Magnoliopsida</taxon>
        <taxon>Liliopsida</taxon>
        <taxon>Asparagales</taxon>
        <taxon>Orchidaceae</taxon>
        <taxon>Apostasioideae</taxon>
        <taxon>Apostasia</taxon>
    </lineage>
</organism>
<dbReference type="PANTHER" id="PTHR33698:SF3">
    <property type="entry name" value="OS09G0266000 PROTEIN"/>
    <property type="match status" value="1"/>
</dbReference>
<accession>A0A2I0ANY1</accession>
<dbReference type="InterPro" id="IPR037401">
    <property type="entry name" value="SnoaL-like"/>
</dbReference>
<dbReference type="InterPro" id="IPR032710">
    <property type="entry name" value="NTF2-like_dom_sf"/>
</dbReference>
<dbReference type="SUPFAM" id="SSF54427">
    <property type="entry name" value="NTF2-like"/>
    <property type="match status" value="1"/>
</dbReference>
<evidence type="ECO:0000313" key="2">
    <source>
        <dbReference type="EMBL" id="PKA57176.1"/>
    </source>
</evidence>
<dbReference type="OrthoDB" id="201750at2759"/>
<gene>
    <name evidence="2" type="ORF">AXF42_Ash002480</name>
</gene>
<dbReference type="Pfam" id="PF12680">
    <property type="entry name" value="SnoaL_2"/>
    <property type="match status" value="1"/>
</dbReference>
<reference evidence="2 3" key="1">
    <citation type="journal article" date="2017" name="Nature">
        <title>The Apostasia genome and the evolution of orchids.</title>
        <authorList>
            <person name="Zhang G.Q."/>
            <person name="Liu K.W."/>
            <person name="Li Z."/>
            <person name="Lohaus R."/>
            <person name="Hsiao Y.Y."/>
            <person name="Niu S.C."/>
            <person name="Wang J.Y."/>
            <person name="Lin Y.C."/>
            <person name="Xu Q."/>
            <person name="Chen L.J."/>
            <person name="Yoshida K."/>
            <person name="Fujiwara S."/>
            <person name="Wang Z.W."/>
            <person name="Zhang Y.Q."/>
            <person name="Mitsuda N."/>
            <person name="Wang M."/>
            <person name="Liu G.H."/>
            <person name="Pecoraro L."/>
            <person name="Huang H.X."/>
            <person name="Xiao X.J."/>
            <person name="Lin M."/>
            <person name="Wu X.Y."/>
            <person name="Wu W.L."/>
            <person name="Chen Y.Y."/>
            <person name="Chang S.B."/>
            <person name="Sakamoto S."/>
            <person name="Ohme-Takagi M."/>
            <person name="Yagi M."/>
            <person name="Zeng S.J."/>
            <person name="Shen C.Y."/>
            <person name="Yeh C.M."/>
            <person name="Luo Y.B."/>
            <person name="Tsai W.C."/>
            <person name="Van de Peer Y."/>
            <person name="Liu Z.J."/>
        </authorList>
    </citation>
    <scope>NUCLEOTIDE SEQUENCE [LARGE SCALE GENOMIC DNA]</scope>
    <source>
        <strain evidence="3">cv. Shenzhen</strain>
        <tissue evidence="2">Stem</tissue>
    </source>
</reference>
<dbReference type="PANTHER" id="PTHR33698">
    <property type="entry name" value="NUCLEAR TRANSPORT FACTOR 2 (NTF2)-LIKE PROTEIN"/>
    <property type="match status" value="1"/>
</dbReference>